<dbReference type="KEGG" id="foc:113215048"/>
<evidence type="ECO:0000313" key="3">
    <source>
        <dbReference type="RefSeq" id="XP_026290387.1"/>
    </source>
</evidence>
<gene>
    <name evidence="3" type="primary">LOC113215048</name>
</gene>
<accession>A0A6J1TC87</accession>
<reference evidence="3" key="1">
    <citation type="journal article" date="2018" name="Proc. Natl. Acad. Sci. U.S.A.">
        <title>Phylogenomics and the evolution of hemipteroid insects.</title>
        <authorList>
            <person name="Johnson K.P."/>
            <person name="Dietrich C.H."/>
            <person name="Friedrich F."/>
            <person name="Beutel R.G."/>
            <person name="Wipfler B."/>
            <person name="Peters R.S."/>
            <person name="Allen J.M."/>
            <person name="Petersen M."/>
            <person name="Donath A."/>
            <person name="Walden K.K."/>
            <person name="Kozlov A.M."/>
            <person name="Podsiadlowski L."/>
            <person name="Mayer C."/>
            <person name="Meusemann K."/>
            <person name="Vasilikopoulos A."/>
            <person name="Waterhouse R.M."/>
            <person name="Cameron S.L."/>
            <person name="Weirauch C."/>
            <person name="Swanson D.R."/>
            <person name="Percy D.M."/>
            <person name="Hardy N.B."/>
            <person name="Terry I."/>
            <person name="Liu S."/>
            <person name="Zhou X."/>
            <person name="Misof B."/>
            <person name="Robertson H.M."/>
            <person name="Yoshizawa K."/>
        </authorList>
    </citation>
    <scope>NUCLEOTIDE SEQUENCE</scope>
    <source>
        <tissue evidence="3">Whole organism</tissue>
    </source>
</reference>
<dbReference type="PANTHER" id="PTHR14787:SF1">
    <property type="entry name" value="ATPASE PAAT"/>
    <property type="match status" value="1"/>
</dbReference>
<dbReference type="PANTHER" id="PTHR14787">
    <property type="entry name" value="C10ORF188 FAMILY MEMBER"/>
    <property type="match status" value="1"/>
</dbReference>
<name>A0A6J1TC87_FRAOC</name>
<dbReference type="OrthoDB" id="7880149at2759"/>
<organism evidence="2 3">
    <name type="scientific">Frankliniella occidentalis</name>
    <name type="common">Western flower thrips</name>
    <name type="synonym">Euthrips occidentalis</name>
    <dbReference type="NCBI Taxonomy" id="133901"/>
    <lineage>
        <taxon>Eukaryota</taxon>
        <taxon>Metazoa</taxon>
        <taxon>Ecdysozoa</taxon>
        <taxon>Arthropoda</taxon>
        <taxon>Hexapoda</taxon>
        <taxon>Insecta</taxon>
        <taxon>Pterygota</taxon>
        <taxon>Neoptera</taxon>
        <taxon>Paraneoptera</taxon>
        <taxon>Thysanoptera</taxon>
        <taxon>Terebrantia</taxon>
        <taxon>Thripoidea</taxon>
        <taxon>Thripidae</taxon>
        <taxon>Frankliniella</taxon>
    </lineage>
</organism>
<evidence type="ECO:0000313" key="2">
    <source>
        <dbReference type="Proteomes" id="UP000504606"/>
    </source>
</evidence>
<sequence length="418" mass="46742">MSQENVSVDVSCSWESANEKTLLDAITVAEFSAKKRDEDGALTDMVELESCILLTQPLEENGNNDRVSPEPCSITLKLMSKSPSIISNLVVACEAKLIEVYGAHNEYLMTVSADLIDQVDDMAVYCADIAINQLTQDCTLKFARLSRPTAMWLYGIKVIWNVVDNYENTNKHLGVNFESVEQRLRESHTQLSGKAENCKQFLKMYSSLNDQNKSALGLSDPLSLLSLLPGITRGKRSADNSFLNFASQSFKHSGAGDSSKRLNSDEYVSRDSDNSNSHACSDKFERILERHLTSMENRIMKALDEKIAAMQQQQEQQLQSLISLILHNRSPIDVRLQPKDKDCSKLLDQDTKIEQAIKKMIDHKQMISSYHQEPSQRNYIGETNENVLKNALMALKFNEVLEGTSLSANSTSAVQGNS</sequence>
<protein>
    <submittedName>
        <fullName evidence="3">Uncharacterized protein LOC113215048</fullName>
    </submittedName>
</protein>
<proteinExistence type="predicted"/>
<reference evidence="3" key="2">
    <citation type="submission" date="2025-08" db="UniProtKB">
        <authorList>
            <consortium name="RefSeq"/>
        </authorList>
    </citation>
    <scope>IDENTIFICATION</scope>
    <source>
        <tissue evidence="3">Whole organism</tissue>
    </source>
</reference>
<dbReference type="RefSeq" id="XP_026290387.1">
    <property type="nucleotide sequence ID" value="XM_026434602.2"/>
</dbReference>
<feature type="compositionally biased region" description="Basic and acidic residues" evidence="1">
    <location>
        <begin position="258"/>
        <end position="273"/>
    </location>
</feature>
<keyword evidence="2" id="KW-1185">Reference proteome</keyword>
<dbReference type="InterPro" id="IPR028043">
    <property type="entry name" value="PAAT-like"/>
</dbReference>
<dbReference type="AlphaFoldDB" id="A0A6J1TC87"/>
<evidence type="ECO:0000256" key="1">
    <source>
        <dbReference type="SAM" id="MobiDB-lite"/>
    </source>
</evidence>
<dbReference type="GeneID" id="113215048"/>
<feature type="region of interest" description="Disordered" evidence="1">
    <location>
        <begin position="251"/>
        <end position="279"/>
    </location>
</feature>
<dbReference type="Proteomes" id="UP000504606">
    <property type="component" value="Unplaced"/>
</dbReference>
<dbReference type="Pfam" id="PF14958">
    <property type="entry name" value="PAAT-like"/>
    <property type="match status" value="1"/>
</dbReference>